<keyword evidence="3" id="KW-0677">Repeat</keyword>
<keyword evidence="15" id="KW-1185">Reference proteome</keyword>
<dbReference type="Gene3D" id="4.10.60.10">
    <property type="entry name" value="Zinc finger, CCHC-type"/>
    <property type="match status" value="2"/>
</dbReference>
<dbReference type="SMART" id="SM00054">
    <property type="entry name" value="EFh"/>
    <property type="match status" value="1"/>
</dbReference>
<dbReference type="GO" id="GO:0005509">
    <property type="term" value="F:calcium ion binding"/>
    <property type="evidence" value="ECO:0007669"/>
    <property type="project" value="InterPro"/>
</dbReference>
<reference evidence="14" key="1">
    <citation type="submission" date="2021-07" db="EMBL/GenBank/DDBJ databases">
        <authorList>
            <person name="Catto M.A."/>
            <person name="Jacobson A."/>
            <person name="Kennedy G."/>
            <person name="Labadie P."/>
            <person name="Hunt B.G."/>
            <person name="Srinivasan R."/>
        </authorList>
    </citation>
    <scope>NUCLEOTIDE SEQUENCE</scope>
    <source>
        <strain evidence="14">PL_HMW_Pooled</strain>
        <tissue evidence="14">Head</tissue>
    </source>
</reference>
<feature type="region of interest" description="Disordered" evidence="11">
    <location>
        <begin position="228"/>
        <end position="317"/>
    </location>
</feature>
<keyword evidence="7" id="KW-0539">Nucleus</keyword>
<evidence type="ECO:0000259" key="13">
    <source>
        <dbReference type="PROSITE" id="PS50222"/>
    </source>
</evidence>
<evidence type="ECO:0000259" key="12">
    <source>
        <dbReference type="PROSITE" id="PS50158"/>
    </source>
</evidence>
<dbReference type="GO" id="GO:0071031">
    <property type="term" value="P:nuclear mRNA surveillance of mRNA 3'-end processing"/>
    <property type="evidence" value="ECO:0007669"/>
    <property type="project" value="TreeGrafter"/>
</dbReference>
<dbReference type="InterPro" id="IPR036875">
    <property type="entry name" value="Znf_CCHC_sf"/>
</dbReference>
<dbReference type="Gene3D" id="1.10.238.10">
    <property type="entry name" value="EF-hand"/>
    <property type="match status" value="1"/>
</dbReference>
<dbReference type="PROSITE" id="PS50222">
    <property type="entry name" value="EF_HAND_2"/>
    <property type="match status" value="1"/>
</dbReference>
<evidence type="ECO:0000256" key="5">
    <source>
        <dbReference type="ARBA" id="ARBA00022833"/>
    </source>
</evidence>
<feature type="region of interest" description="Disordered" evidence="11">
    <location>
        <begin position="386"/>
        <end position="424"/>
    </location>
</feature>
<feature type="compositionally biased region" description="Low complexity" evidence="11">
    <location>
        <begin position="1109"/>
        <end position="1118"/>
    </location>
</feature>
<dbReference type="PANTHER" id="PTHR46543:SF1">
    <property type="entry name" value="ZINC FINGER CCHC DOMAIN-CONTAINING PROTEIN 7"/>
    <property type="match status" value="1"/>
</dbReference>
<feature type="compositionally biased region" description="Basic and acidic residues" evidence="11">
    <location>
        <begin position="187"/>
        <end position="202"/>
    </location>
</feature>
<evidence type="ECO:0000256" key="4">
    <source>
        <dbReference type="ARBA" id="ARBA00022771"/>
    </source>
</evidence>
<evidence type="ECO:0000256" key="3">
    <source>
        <dbReference type="ARBA" id="ARBA00022737"/>
    </source>
</evidence>
<dbReference type="SUPFAM" id="SSF47473">
    <property type="entry name" value="EF-hand"/>
    <property type="match status" value="1"/>
</dbReference>
<keyword evidence="2" id="KW-0479">Metal-binding</keyword>
<dbReference type="PANTHER" id="PTHR46543">
    <property type="entry name" value="ZINC FINGER CCHC DOMAIN-CONTAINING PROTEIN 7"/>
    <property type="match status" value="1"/>
</dbReference>
<feature type="domain" description="EF-hand" evidence="13">
    <location>
        <begin position="1152"/>
        <end position="1187"/>
    </location>
</feature>
<dbReference type="GO" id="GO:0008270">
    <property type="term" value="F:zinc ion binding"/>
    <property type="evidence" value="ECO:0007669"/>
    <property type="project" value="UniProtKB-KW"/>
</dbReference>
<dbReference type="GO" id="GO:0071039">
    <property type="term" value="P:nuclear polyadenylation-dependent CUT catabolic process"/>
    <property type="evidence" value="ECO:0007669"/>
    <property type="project" value="TreeGrafter"/>
</dbReference>
<dbReference type="InterPro" id="IPR011992">
    <property type="entry name" value="EF-hand-dom_pair"/>
</dbReference>
<proteinExistence type="predicted"/>
<dbReference type="InterPro" id="IPR002048">
    <property type="entry name" value="EF_hand_dom"/>
</dbReference>
<evidence type="ECO:0000256" key="2">
    <source>
        <dbReference type="ARBA" id="ARBA00022723"/>
    </source>
</evidence>
<feature type="compositionally biased region" description="Low complexity" evidence="11">
    <location>
        <begin position="230"/>
        <end position="247"/>
    </location>
</feature>
<comment type="subcellular location">
    <subcellularLocation>
        <location evidence="1">Nucleus</location>
    </subcellularLocation>
</comment>
<evidence type="ECO:0000256" key="7">
    <source>
        <dbReference type="ARBA" id="ARBA00023242"/>
    </source>
</evidence>
<dbReference type="InterPro" id="IPR001878">
    <property type="entry name" value="Znf_CCHC"/>
</dbReference>
<dbReference type="GO" id="GO:0071035">
    <property type="term" value="P:nuclear polyadenylation-dependent rRNA catabolic process"/>
    <property type="evidence" value="ECO:0007669"/>
    <property type="project" value="TreeGrafter"/>
</dbReference>
<dbReference type="PROSITE" id="PS00018">
    <property type="entry name" value="EF_HAND_1"/>
    <property type="match status" value="1"/>
</dbReference>
<feature type="compositionally biased region" description="Basic and acidic residues" evidence="11">
    <location>
        <begin position="249"/>
        <end position="258"/>
    </location>
</feature>
<dbReference type="SUPFAM" id="SSF57756">
    <property type="entry name" value="Retrovirus zinc finger-like domains"/>
    <property type="match status" value="1"/>
</dbReference>
<dbReference type="GO" id="GO:0003723">
    <property type="term" value="F:RNA binding"/>
    <property type="evidence" value="ECO:0007669"/>
    <property type="project" value="TreeGrafter"/>
</dbReference>
<evidence type="ECO:0000256" key="10">
    <source>
        <dbReference type="PROSITE-ProRule" id="PRU00047"/>
    </source>
</evidence>
<gene>
    <name evidence="14" type="ORF">KUF71_009420</name>
</gene>
<dbReference type="GO" id="GO:0031499">
    <property type="term" value="C:TRAMP complex"/>
    <property type="evidence" value="ECO:0007669"/>
    <property type="project" value="TreeGrafter"/>
</dbReference>
<keyword evidence="4 10" id="KW-0863">Zinc-finger</keyword>
<accession>A0AAE1LHS2</accession>
<feature type="region of interest" description="Disordered" evidence="11">
    <location>
        <begin position="170"/>
        <end position="212"/>
    </location>
</feature>
<feature type="region of interest" description="Disordered" evidence="11">
    <location>
        <begin position="332"/>
        <end position="351"/>
    </location>
</feature>
<dbReference type="GO" id="GO:0071038">
    <property type="term" value="P:TRAMP-dependent tRNA surveillance pathway"/>
    <property type="evidence" value="ECO:0007669"/>
    <property type="project" value="TreeGrafter"/>
</dbReference>
<feature type="compositionally biased region" description="Basic and acidic residues" evidence="11">
    <location>
        <begin position="1036"/>
        <end position="1057"/>
    </location>
</feature>
<feature type="region of interest" description="Disordered" evidence="11">
    <location>
        <begin position="1036"/>
        <end position="1118"/>
    </location>
</feature>
<evidence type="ECO:0000256" key="11">
    <source>
        <dbReference type="SAM" id="MobiDB-lite"/>
    </source>
</evidence>
<dbReference type="GO" id="GO:0071037">
    <property type="term" value="P:nuclear polyadenylation-dependent snRNA catabolic process"/>
    <property type="evidence" value="ECO:0007669"/>
    <property type="project" value="TreeGrafter"/>
</dbReference>
<sequence>MFQGMDFVKEEANLVYEERLGGSKSPDHHEESDEEEKQRELEEMLYSRVYYDDSSIQAASPEDAMSLPAPAIIHNIEASTLAGQLGFASSGIDEPTTSMGSLQMQAGCNRSQFNHPNRFKASRYYDNDGNKNSKLTFVAPCNPSLKYNEKTSFKDPSFTRPSEFTTRLMTRSANERSYKPRVTKSNTTDKEYSGVVLKDKPSHLRSSQIPSPEVLKRKTVAVVDSFGKPSVTRQSPQSFSSSSLETSLDSDHSKECIASDKSSPNTSDTIKELTSGLEKGKSDASDEVKNMKIVSPRKKSCNQLSENSPRTRKLKQQSFEAKVSKVLSSMLDDESRSSIDETPVVSSNQNLDNLNSDSSWSVGMSWADMSSKFSFGVDSIEEESVRSLQLQDDSSNANSRTHTPDIQERLAEPEKDAEPTEPSKYQLQLKVSDMEAKIGQSDSESEVGSVVEVAPPVKPPPPLVDLSDGEFVPIIKENKKSLPVTKDITVLFNKQINTSDSCADFVVESSSDDDLVMLDVIDNSKQNNSSRSQRRESRGVGKRRSLESSLSKDTVPIKRFAGSQRPDKTEESTNEEQISEDCREFVDQPVISKEINAMKRLDQWLHNPIQSSKYLDHKRFLKKMSDDPKLWPMCSADINNYRSSNRGPKCVNCNDFGHKAKFCPAPRKLVVCHMCGAPGHSEPRCPKKMCLRCGEKNNIYTDRCKKCVSLLPCKVCESTLHDWKSCPDLWRRYHLTTSLGGICKAESVDIRPRNELWCSNCAGKYHLSHECKRAQWKCESISPFIRSYAEIGDEQQIIEGPTTMTMLLTDDCASVLASSEGKRFLDELATSCKVIIRTNFDVKFKKIVLEGISLNLQETREKIIEWSQKQKAALAEKNVQKNIASPKLPPHLCPKLPYERDSLAIVLANQLQLLETPGVIDQTVTELYKSVQKKTEELSNKSTKKEIRDERSKCYRFLNMILVGKCGFSGGKSHVNALKSLLSKLEEKKCPAVCGKVLYKKIQKHFNPIFSNCCRSDYEQLLNRFYKTDDLVKKYDHQEDRSKSNEVSISKEDKSRNNETSFSEEAKNGNDELSASEVKRSSRKKTDNKKVLALAGTSSEAPEDSGEPTSTTDTTTPVLSTTASVGMEAGRSAEPLEAHGEDESWLCDPDHLAREDMDACFTAFDKDGDGYLDLKEFGSVCRALFRNDKGKIYSLEPKQLYEIFNIFDRNKNFISPKISVSLKVGLVLAF</sequence>
<evidence type="ECO:0000256" key="9">
    <source>
        <dbReference type="ARBA" id="ARBA00043023"/>
    </source>
</evidence>
<feature type="domain" description="CCHC-type" evidence="12">
    <location>
        <begin position="672"/>
        <end position="687"/>
    </location>
</feature>
<dbReference type="InterPro" id="IPR051644">
    <property type="entry name" value="TRAMP_AT-DNA-binding"/>
</dbReference>
<dbReference type="Proteomes" id="UP001219518">
    <property type="component" value="Unassembled WGS sequence"/>
</dbReference>
<keyword evidence="5" id="KW-0862">Zinc</keyword>
<dbReference type="GO" id="GO:0071036">
    <property type="term" value="P:nuclear polyadenylation-dependent snoRNA catabolic process"/>
    <property type="evidence" value="ECO:0007669"/>
    <property type="project" value="TreeGrafter"/>
</dbReference>
<dbReference type="CDD" id="cd00051">
    <property type="entry name" value="EFh"/>
    <property type="match status" value="1"/>
</dbReference>
<dbReference type="AlphaFoldDB" id="A0AAE1LHS2"/>
<keyword evidence="6" id="KW-0106">Calcium</keyword>
<evidence type="ECO:0000313" key="15">
    <source>
        <dbReference type="Proteomes" id="UP001219518"/>
    </source>
</evidence>
<feature type="region of interest" description="Disordered" evidence="11">
    <location>
        <begin position="17"/>
        <end position="41"/>
    </location>
</feature>
<comment type="caution">
    <text evidence="14">The sequence shown here is derived from an EMBL/GenBank/DDBJ whole genome shotgun (WGS) entry which is preliminary data.</text>
</comment>
<evidence type="ECO:0000256" key="8">
    <source>
        <dbReference type="ARBA" id="ARBA00041190"/>
    </source>
</evidence>
<dbReference type="Pfam" id="PF13499">
    <property type="entry name" value="EF-hand_7"/>
    <property type="match status" value="1"/>
</dbReference>
<feature type="compositionally biased region" description="Polar residues" evidence="11">
    <location>
        <begin position="386"/>
        <end position="401"/>
    </location>
</feature>
<dbReference type="InterPro" id="IPR018247">
    <property type="entry name" value="EF_Hand_1_Ca_BS"/>
</dbReference>
<feature type="compositionally biased region" description="Low complexity" evidence="11">
    <location>
        <begin position="522"/>
        <end position="531"/>
    </location>
</feature>
<organism evidence="14 15">
    <name type="scientific">Frankliniella fusca</name>
    <dbReference type="NCBI Taxonomy" id="407009"/>
    <lineage>
        <taxon>Eukaryota</taxon>
        <taxon>Metazoa</taxon>
        <taxon>Ecdysozoa</taxon>
        <taxon>Arthropoda</taxon>
        <taxon>Hexapoda</taxon>
        <taxon>Insecta</taxon>
        <taxon>Pterygota</taxon>
        <taxon>Neoptera</taxon>
        <taxon>Paraneoptera</taxon>
        <taxon>Thysanoptera</taxon>
        <taxon>Terebrantia</taxon>
        <taxon>Thripoidea</taxon>
        <taxon>Thripidae</taxon>
        <taxon>Frankliniella</taxon>
    </lineage>
</organism>
<dbReference type="EMBL" id="JAHWGI010000990">
    <property type="protein sequence ID" value="KAK3920133.1"/>
    <property type="molecule type" value="Genomic_DNA"/>
</dbReference>
<evidence type="ECO:0000256" key="6">
    <source>
        <dbReference type="ARBA" id="ARBA00022837"/>
    </source>
</evidence>
<evidence type="ECO:0000256" key="1">
    <source>
        <dbReference type="ARBA" id="ARBA00004123"/>
    </source>
</evidence>
<evidence type="ECO:0000313" key="14">
    <source>
        <dbReference type="EMBL" id="KAK3920133.1"/>
    </source>
</evidence>
<dbReference type="PROSITE" id="PS50158">
    <property type="entry name" value="ZF_CCHC"/>
    <property type="match status" value="1"/>
</dbReference>
<protein>
    <recommendedName>
        <fullName evidence="8">Zinc finger CCHC domain-containing protein 7</fullName>
    </recommendedName>
    <alternativeName>
        <fullName evidence="9">TRAMP-like complex RNA-binding factor ZCCHC7</fullName>
    </alternativeName>
</protein>
<dbReference type="SMART" id="SM00343">
    <property type="entry name" value="ZnF_C2HC"/>
    <property type="match status" value="3"/>
</dbReference>
<feature type="region of interest" description="Disordered" evidence="11">
    <location>
        <begin position="522"/>
        <end position="581"/>
    </location>
</feature>
<feature type="compositionally biased region" description="Basic and acidic residues" evidence="11">
    <location>
        <begin position="1077"/>
        <end position="1090"/>
    </location>
</feature>
<reference evidence="14" key="2">
    <citation type="journal article" date="2023" name="BMC Genomics">
        <title>Pest status, molecular evolution, and epigenetic factors derived from the genome assembly of Frankliniella fusca, a thysanopteran phytovirus vector.</title>
        <authorList>
            <person name="Catto M.A."/>
            <person name="Labadie P.E."/>
            <person name="Jacobson A.L."/>
            <person name="Kennedy G.G."/>
            <person name="Srinivasan R."/>
            <person name="Hunt B.G."/>
        </authorList>
    </citation>
    <scope>NUCLEOTIDE SEQUENCE</scope>
    <source>
        <strain evidence="14">PL_HMW_Pooled</strain>
    </source>
</reference>
<feature type="compositionally biased region" description="Basic and acidic residues" evidence="11">
    <location>
        <begin position="278"/>
        <end position="290"/>
    </location>
</feature>
<name>A0AAE1LHS2_9NEOP</name>
<feature type="compositionally biased region" description="Basic and acidic residues" evidence="11">
    <location>
        <begin position="402"/>
        <end position="418"/>
    </location>
</feature>